<keyword evidence="3 9" id="KW-0813">Transport</keyword>
<organism evidence="11 12">
    <name type="scientific">Sphaeroforma arctica JP610</name>
    <dbReference type="NCBI Taxonomy" id="667725"/>
    <lineage>
        <taxon>Eukaryota</taxon>
        <taxon>Ichthyosporea</taxon>
        <taxon>Ichthyophonida</taxon>
        <taxon>Sphaeroforma</taxon>
    </lineage>
</organism>
<reference evidence="11 12" key="1">
    <citation type="submission" date="2011-02" db="EMBL/GenBank/DDBJ databases">
        <title>The Genome Sequence of Sphaeroforma arctica JP610.</title>
        <authorList>
            <consortium name="The Broad Institute Genome Sequencing Platform"/>
            <person name="Russ C."/>
            <person name="Cuomo C."/>
            <person name="Young S.K."/>
            <person name="Zeng Q."/>
            <person name="Gargeya S."/>
            <person name="Alvarado L."/>
            <person name="Berlin A."/>
            <person name="Chapman S.B."/>
            <person name="Chen Z."/>
            <person name="Freedman E."/>
            <person name="Gellesch M."/>
            <person name="Goldberg J."/>
            <person name="Griggs A."/>
            <person name="Gujja S."/>
            <person name="Heilman E."/>
            <person name="Heiman D."/>
            <person name="Howarth C."/>
            <person name="Mehta T."/>
            <person name="Neiman D."/>
            <person name="Pearson M."/>
            <person name="Roberts A."/>
            <person name="Saif S."/>
            <person name="Shea T."/>
            <person name="Shenoy N."/>
            <person name="Sisk P."/>
            <person name="Stolte C."/>
            <person name="Sykes S."/>
            <person name="White J."/>
            <person name="Yandava C."/>
            <person name="Burger G."/>
            <person name="Gray M.W."/>
            <person name="Holland P.W.H."/>
            <person name="King N."/>
            <person name="Lang F.B.F."/>
            <person name="Roger A.J."/>
            <person name="Ruiz-Trillo I."/>
            <person name="Haas B."/>
            <person name="Nusbaum C."/>
            <person name="Birren B."/>
        </authorList>
    </citation>
    <scope>NUCLEOTIDE SEQUENCE [LARGE SCALE GENOMIC DNA]</scope>
    <source>
        <strain evidence="11 12">JP610</strain>
    </source>
</reference>
<evidence type="ECO:0000313" key="11">
    <source>
        <dbReference type="EMBL" id="KNC87708.1"/>
    </source>
</evidence>
<dbReference type="OrthoDB" id="10264021at2759"/>
<dbReference type="GeneID" id="25900718"/>
<feature type="transmembrane region" description="Helical" evidence="9">
    <location>
        <begin position="176"/>
        <end position="195"/>
    </location>
</feature>
<feature type="domain" description="V-ATPase proteolipid subunit C-like" evidence="10">
    <location>
        <begin position="67"/>
        <end position="125"/>
    </location>
</feature>
<comment type="caution">
    <text evidence="9">Lacks conserved residue(s) required for the propagation of feature annotation.</text>
</comment>
<dbReference type="AlphaFoldDB" id="A0A0L0GHA0"/>
<comment type="subcellular location">
    <subcellularLocation>
        <location evidence="1">Membrane</location>
        <topology evidence="1">Multi-pass membrane protein</topology>
    </subcellularLocation>
</comment>
<keyword evidence="4 9" id="KW-0812">Transmembrane</keyword>
<evidence type="ECO:0000256" key="2">
    <source>
        <dbReference type="ARBA" id="ARBA00007296"/>
    </source>
</evidence>
<protein>
    <recommendedName>
        <fullName evidence="10">V-ATPase proteolipid subunit C-like domain-containing protein</fullName>
    </recommendedName>
</protein>
<dbReference type="FunFam" id="1.20.120.610:FF:000002">
    <property type="entry name" value="V-type proton ATPase proteolipid subunit"/>
    <property type="match status" value="1"/>
</dbReference>
<feature type="domain" description="V-ATPase proteolipid subunit C-like" evidence="10">
    <location>
        <begin position="168"/>
        <end position="227"/>
    </location>
</feature>
<dbReference type="GO" id="GO:0033179">
    <property type="term" value="C:proton-transporting V-type ATPase, V0 domain"/>
    <property type="evidence" value="ECO:0007669"/>
    <property type="project" value="InterPro"/>
</dbReference>
<evidence type="ECO:0000256" key="1">
    <source>
        <dbReference type="ARBA" id="ARBA00004141"/>
    </source>
</evidence>
<evidence type="ECO:0000259" key="10">
    <source>
        <dbReference type="Pfam" id="PF00137"/>
    </source>
</evidence>
<dbReference type="CDD" id="cd18178">
    <property type="entry name" value="ATP-synt_Vo_c_ATP6F_rpt2"/>
    <property type="match status" value="1"/>
</dbReference>
<dbReference type="InterPro" id="IPR000245">
    <property type="entry name" value="ATPase_proteolipid_csu"/>
</dbReference>
<feature type="transmembrane region" description="Helical" evidence="9">
    <location>
        <begin position="106"/>
        <end position="126"/>
    </location>
</feature>
<evidence type="ECO:0000256" key="8">
    <source>
        <dbReference type="ARBA" id="ARBA00023136"/>
    </source>
</evidence>
<keyword evidence="6 9" id="KW-1133">Transmembrane helix</keyword>
<dbReference type="InterPro" id="IPR035921">
    <property type="entry name" value="F/V-ATP_Csub_sf"/>
</dbReference>
<dbReference type="Pfam" id="PF00137">
    <property type="entry name" value="ATP-synt_C"/>
    <property type="match status" value="2"/>
</dbReference>
<sequence length="237" mass="25279">MVYKASSTGCYNIMYFFAILLTIVTFVSLYYLFNLADRFSLQWLLVGYYDELGQWNEGITPYFWAAIGITCAIAVSVVGAAWGIMLTGSAIVGGGVMAPRIRTRNLISIIFCEAVAIYGIIMAIVFSNGLKSYDLGALASINPEGSEELYKARNLTIGQNMFAGAQMLGAGLTVGWSNVACGVCVGLVGAGAALADAQNADLFVRILIVEIFASAIGLFGVIIGIIMVQTVRFGNIE</sequence>
<dbReference type="EMBL" id="KQ241601">
    <property type="protein sequence ID" value="KNC87708.1"/>
    <property type="molecule type" value="Genomic_DNA"/>
</dbReference>
<keyword evidence="8 9" id="KW-0472">Membrane</keyword>
<name>A0A0L0GHA0_9EUKA</name>
<feature type="transmembrane region" description="Helical" evidence="9">
    <location>
        <begin position="12"/>
        <end position="33"/>
    </location>
</feature>
<keyword evidence="7 9" id="KW-0406">Ion transport</keyword>
<evidence type="ECO:0000313" key="12">
    <source>
        <dbReference type="Proteomes" id="UP000054560"/>
    </source>
</evidence>
<dbReference type="PANTHER" id="PTHR10263">
    <property type="entry name" value="V-TYPE PROTON ATPASE PROTEOLIPID SUBUNIT"/>
    <property type="match status" value="1"/>
</dbReference>
<evidence type="ECO:0000256" key="7">
    <source>
        <dbReference type="ARBA" id="ARBA00023065"/>
    </source>
</evidence>
<evidence type="ECO:0000256" key="6">
    <source>
        <dbReference type="ARBA" id="ARBA00022989"/>
    </source>
</evidence>
<evidence type="ECO:0000256" key="9">
    <source>
        <dbReference type="RuleBase" id="RU363060"/>
    </source>
</evidence>
<keyword evidence="5" id="KW-0375">Hydrogen ion transport</keyword>
<keyword evidence="12" id="KW-1185">Reference proteome</keyword>
<dbReference type="eggNOG" id="KOG0233">
    <property type="taxonomic scope" value="Eukaryota"/>
</dbReference>
<feature type="transmembrane region" description="Helical" evidence="9">
    <location>
        <begin position="62"/>
        <end position="85"/>
    </location>
</feature>
<gene>
    <name evidence="11" type="ORF">SARC_00214</name>
</gene>
<dbReference type="GO" id="GO:0046961">
    <property type="term" value="F:proton-transporting ATPase activity, rotational mechanism"/>
    <property type="evidence" value="ECO:0007669"/>
    <property type="project" value="InterPro"/>
</dbReference>
<dbReference type="RefSeq" id="XP_014161610.1">
    <property type="nucleotide sequence ID" value="XM_014306135.1"/>
</dbReference>
<dbReference type="CDD" id="cd18177">
    <property type="entry name" value="ATP-synt_Vo_c_ATP6F_rpt1"/>
    <property type="match status" value="1"/>
</dbReference>
<evidence type="ECO:0000256" key="3">
    <source>
        <dbReference type="ARBA" id="ARBA00022448"/>
    </source>
</evidence>
<dbReference type="PRINTS" id="PR00122">
    <property type="entry name" value="VACATPASE"/>
</dbReference>
<dbReference type="SUPFAM" id="SSF81333">
    <property type="entry name" value="F1F0 ATP synthase subunit C"/>
    <property type="match status" value="2"/>
</dbReference>
<dbReference type="Proteomes" id="UP000054560">
    <property type="component" value="Unassembled WGS sequence"/>
</dbReference>
<evidence type="ECO:0000256" key="4">
    <source>
        <dbReference type="ARBA" id="ARBA00022692"/>
    </source>
</evidence>
<dbReference type="STRING" id="667725.A0A0L0GHA0"/>
<dbReference type="Gene3D" id="1.20.120.610">
    <property type="entry name" value="lithium bound rotor ring of v- atpase"/>
    <property type="match status" value="1"/>
</dbReference>
<dbReference type="InterPro" id="IPR002379">
    <property type="entry name" value="ATPase_proteolipid_c-like_dom"/>
</dbReference>
<comment type="similarity">
    <text evidence="2 9">Belongs to the V-ATPase proteolipid subunit family.</text>
</comment>
<feature type="transmembrane region" description="Helical" evidence="9">
    <location>
        <begin position="202"/>
        <end position="228"/>
    </location>
</feature>
<accession>A0A0L0GHA0</accession>
<evidence type="ECO:0000256" key="5">
    <source>
        <dbReference type="ARBA" id="ARBA00022781"/>
    </source>
</evidence>
<proteinExistence type="inferred from homology"/>